<keyword evidence="1" id="KW-1133">Transmembrane helix</keyword>
<dbReference type="EMBL" id="LAZR01052337">
    <property type="protein sequence ID" value="KKK83192.1"/>
    <property type="molecule type" value="Genomic_DNA"/>
</dbReference>
<name>A0A0F8YP76_9ZZZZ</name>
<protein>
    <recommendedName>
        <fullName evidence="3">Rod shape-determining protein MreD</fullName>
    </recommendedName>
</protein>
<evidence type="ECO:0000313" key="2">
    <source>
        <dbReference type="EMBL" id="KKK83192.1"/>
    </source>
</evidence>
<dbReference type="AlphaFoldDB" id="A0A0F8YP76"/>
<proteinExistence type="predicted"/>
<keyword evidence="1" id="KW-0812">Transmembrane</keyword>
<feature type="transmembrane region" description="Helical" evidence="1">
    <location>
        <begin position="97"/>
        <end position="119"/>
    </location>
</feature>
<sequence>MIYCLYIAVSLGLIILQVTLIPLLPFSDKIYDLLIPYVLYLGLFRPAWKTLPIIILLGLVMDNLSGGPFGLFTSIYVWLFLGAIWMRTFMHASNMFLLPFVVACGVLLENVVFIGMVTIFEPDFRFPEDALRIATIQVLSALGTSPIFLIFYNYTHNRWDSWTFKRSREAGR</sequence>
<organism evidence="2">
    <name type="scientific">marine sediment metagenome</name>
    <dbReference type="NCBI Taxonomy" id="412755"/>
    <lineage>
        <taxon>unclassified sequences</taxon>
        <taxon>metagenomes</taxon>
        <taxon>ecological metagenomes</taxon>
    </lineage>
</organism>
<gene>
    <name evidence="2" type="ORF">LCGC14_2795860</name>
</gene>
<evidence type="ECO:0008006" key="3">
    <source>
        <dbReference type="Google" id="ProtNLM"/>
    </source>
</evidence>
<feature type="transmembrane region" description="Helical" evidence="1">
    <location>
        <begin position="131"/>
        <end position="152"/>
    </location>
</feature>
<feature type="transmembrane region" description="Helical" evidence="1">
    <location>
        <begin position="67"/>
        <end position="85"/>
    </location>
</feature>
<comment type="caution">
    <text evidence="2">The sequence shown here is derived from an EMBL/GenBank/DDBJ whole genome shotgun (WGS) entry which is preliminary data.</text>
</comment>
<accession>A0A0F8YP76</accession>
<evidence type="ECO:0000256" key="1">
    <source>
        <dbReference type="SAM" id="Phobius"/>
    </source>
</evidence>
<keyword evidence="1" id="KW-0472">Membrane</keyword>
<feature type="transmembrane region" description="Helical" evidence="1">
    <location>
        <begin position="6"/>
        <end position="26"/>
    </location>
</feature>
<reference evidence="2" key="1">
    <citation type="journal article" date="2015" name="Nature">
        <title>Complex archaea that bridge the gap between prokaryotes and eukaryotes.</title>
        <authorList>
            <person name="Spang A."/>
            <person name="Saw J.H."/>
            <person name="Jorgensen S.L."/>
            <person name="Zaremba-Niedzwiedzka K."/>
            <person name="Martijn J."/>
            <person name="Lind A.E."/>
            <person name="van Eijk R."/>
            <person name="Schleper C."/>
            <person name="Guy L."/>
            <person name="Ettema T.J."/>
        </authorList>
    </citation>
    <scope>NUCLEOTIDE SEQUENCE</scope>
</reference>